<accession>A0A5N6LRV4</accession>
<evidence type="ECO:0000313" key="2">
    <source>
        <dbReference type="Proteomes" id="UP000326396"/>
    </source>
</evidence>
<reference evidence="1 2" key="1">
    <citation type="submission" date="2019-05" db="EMBL/GenBank/DDBJ databases">
        <title>Mikania micrantha, genome provides insights into the molecular mechanism of rapid growth.</title>
        <authorList>
            <person name="Liu B."/>
        </authorList>
    </citation>
    <scope>NUCLEOTIDE SEQUENCE [LARGE SCALE GENOMIC DNA]</scope>
    <source>
        <strain evidence="1">NLD-2019</strain>
        <tissue evidence="1">Leaf</tissue>
    </source>
</reference>
<evidence type="ECO:0000313" key="1">
    <source>
        <dbReference type="EMBL" id="KAD2804303.1"/>
    </source>
</evidence>
<dbReference type="AlphaFoldDB" id="A0A5N6LRV4"/>
<gene>
    <name evidence="1" type="ORF">E3N88_37680</name>
</gene>
<proteinExistence type="predicted"/>
<dbReference type="Proteomes" id="UP000326396">
    <property type="component" value="Linkage Group LG8"/>
</dbReference>
<name>A0A5N6LRV4_9ASTR</name>
<keyword evidence="2" id="KW-1185">Reference proteome</keyword>
<comment type="caution">
    <text evidence="1">The sequence shown here is derived from an EMBL/GenBank/DDBJ whole genome shotgun (WGS) entry which is preliminary data.</text>
</comment>
<sequence>MADEHNPEGFGHEEEHLTELQVMVREEVAKAFEATLPTHVFEFLFAIREGPRELRAPDFFAVREDIFSPPSRYRIIQIESGIVSASSDRRISTRNPSKG</sequence>
<organism evidence="1 2">
    <name type="scientific">Mikania micrantha</name>
    <name type="common">bitter vine</name>
    <dbReference type="NCBI Taxonomy" id="192012"/>
    <lineage>
        <taxon>Eukaryota</taxon>
        <taxon>Viridiplantae</taxon>
        <taxon>Streptophyta</taxon>
        <taxon>Embryophyta</taxon>
        <taxon>Tracheophyta</taxon>
        <taxon>Spermatophyta</taxon>
        <taxon>Magnoliopsida</taxon>
        <taxon>eudicotyledons</taxon>
        <taxon>Gunneridae</taxon>
        <taxon>Pentapetalae</taxon>
        <taxon>asterids</taxon>
        <taxon>campanulids</taxon>
        <taxon>Asterales</taxon>
        <taxon>Asteraceae</taxon>
        <taxon>Asteroideae</taxon>
        <taxon>Heliantheae alliance</taxon>
        <taxon>Eupatorieae</taxon>
        <taxon>Mikania</taxon>
    </lineage>
</organism>
<protein>
    <submittedName>
        <fullName evidence="1">Uncharacterized protein</fullName>
    </submittedName>
</protein>
<dbReference type="EMBL" id="SZYD01000018">
    <property type="protein sequence ID" value="KAD2804303.1"/>
    <property type="molecule type" value="Genomic_DNA"/>
</dbReference>